<dbReference type="Proteomes" id="UP000504606">
    <property type="component" value="Unplaced"/>
</dbReference>
<evidence type="ECO:0000313" key="1">
    <source>
        <dbReference type="Proteomes" id="UP000504606"/>
    </source>
</evidence>
<reference evidence="2" key="1">
    <citation type="submission" date="2025-08" db="UniProtKB">
        <authorList>
            <consortium name="RefSeq"/>
        </authorList>
    </citation>
    <scope>IDENTIFICATION</scope>
    <source>
        <tissue evidence="2">Whole organism</tissue>
    </source>
</reference>
<evidence type="ECO:0000313" key="2">
    <source>
        <dbReference type="RefSeq" id="XP_052129188.1"/>
    </source>
</evidence>
<accession>A0A9C6X4Y7</accession>
<gene>
    <name evidence="2" type="primary">LOC127750761</name>
</gene>
<sequence>MAAVYLERTTHPRDGGHMARRTHCELTYTPAGPQASQSELGQRAQCTPLLSLCPESKWIGVDELQKSHVLLSDKDLLSCHESPETPICAPAVPVHEEEDTCAMALLLSSKKAVTLCEPYLRFIKNPPPTFVSFRSGHTWAFSIQHPTNLMLTDAQGRRLNTNITQLPHTGLLHMPPFSVALVKIERIVGGVRRRRRKKRRKQLMFNMMVNQSSTIGRG</sequence>
<dbReference type="OrthoDB" id="5986643at2759"/>
<name>A0A9C6X4Y7_FRAOC</name>
<dbReference type="GeneID" id="127750761"/>
<keyword evidence="1" id="KW-1185">Reference proteome</keyword>
<proteinExistence type="predicted"/>
<dbReference type="RefSeq" id="XP_052129188.1">
    <property type="nucleotide sequence ID" value="XM_052273228.1"/>
</dbReference>
<dbReference type="AlphaFoldDB" id="A0A9C6X4Y7"/>
<dbReference type="KEGG" id="foc:127750761"/>
<organism evidence="1 2">
    <name type="scientific">Frankliniella occidentalis</name>
    <name type="common">Western flower thrips</name>
    <name type="synonym">Euthrips occidentalis</name>
    <dbReference type="NCBI Taxonomy" id="133901"/>
    <lineage>
        <taxon>Eukaryota</taxon>
        <taxon>Metazoa</taxon>
        <taxon>Ecdysozoa</taxon>
        <taxon>Arthropoda</taxon>
        <taxon>Hexapoda</taxon>
        <taxon>Insecta</taxon>
        <taxon>Pterygota</taxon>
        <taxon>Neoptera</taxon>
        <taxon>Paraneoptera</taxon>
        <taxon>Thysanoptera</taxon>
        <taxon>Terebrantia</taxon>
        <taxon>Thripoidea</taxon>
        <taxon>Thripidae</taxon>
        <taxon>Frankliniella</taxon>
    </lineage>
</organism>
<protein>
    <submittedName>
        <fullName evidence="2">Uncharacterized protein LOC127750761</fullName>
    </submittedName>
</protein>